<feature type="domain" description="SWIM-type" evidence="5">
    <location>
        <begin position="122"/>
        <end position="154"/>
    </location>
</feature>
<dbReference type="Proteomes" id="UP001280121">
    <property type="component" value="Unassembled WGS sequence"/>
</dbReference>
<accession>A0AAD9WQV3</accession>
<dbReference type="SMART" id="SM00575">
    <property type="entry name" value="ZnF_PMZ"/>
    <property type="match status" value="1"/>
</dbReference>
<keyword evidence="7" id="KW-1185">Reference proteome</keyword>
<dbReference type="Pfam" id="PF04434">
    <property type="entry name" value="SWIM"/>
    <property type="match status" value="1"/>
</dbReference>
<evidence type="ECO:0000313" key="7">
    <source>
        <dbReference type="Proteomes" id="UP001280121"/>
    </source>
</evidence>
<keyword evidence="2 4" id="KW-0863">Zinc-finger</keyword>
<evidence type="ECO:0000313" key="6">
    <source>
        <dbReference type="EMBL" id="KAK2639063.1"/>
    </source>
</evidence>
<dbReference type="AlphaFoldDB" id="A0AAD9WQV3"/>
<comment type="caution">
    <text evidence="6">The sequence shown here is derived from an EMBL/GenBank/DDBJ whole genome shotgun (WGS) entry which is preliminary data.</text>
</comment>
<proteinExistence type="predicted"/>
<keyword evidence="1" id="KW-0479">Metal-binding</keyword>
<keyword evidence="3" id="KW-0862">Zinc</keyword>
<evidence type="ECO:0000256" key="4">
    <source>
        <dbReference type="PROSITE-ProRule" id="PRU00325"/>
    </source>
</evidence>
<evidence type="ECO:0000256" key="3">
    <source>
        <dbReference type="ARBA" id="ARBA00022833"/>
    </source>
</evidence>
<dbReference type="EMBL" id="JANJYI010000008">
    <property type="protein sequence ID" value="KAK2639063.1"/>
    <property type="molecule type" value="Genomic_DNA"/>
</dbReference>
<gene>
    <name evidence="6" type="ORF">Ddye_026858</name>
</gene>
<dbReference type="GO" id="GO:0008270">
    <property type="term" value="F:zinc ion binding"/>
    <property type="evidence" value="ECO:0007669"/>
    <property type="project" value="UniProtKB-KW"/>
</dbReference>
<protein>
    <recommendedName>
        <fullName evidence="5">SWIM-type domain-containing protein</fullName>
    </recommendedName>
</protein>
<evidence type="ECO:0000259" key="5">
    <source>
        <dbReference type="PROSITE" id="PS50966"/>
    </source>
</evidence>
<evidence type="ECO:0000256" key="1">
    <source>
        <dbReference type="ARBA" id="ARBA00022723"/>
    </source>
</evidence>
<dbReference type="PANTHER" id="PTHR31973">
    <property type="entry name" value="POLYPROTEIN, PUTATIVE-RELATED"/>
    <property type="match status" value="1"/>
</dbReference>
<evidence type="ECO:0000256" key="2">
    <source>
        <dbReference type="ARBA" id="ARBA00022771"/>
    </source>
</evidence>
<dbReference type="PANTHER" id="PTHR31973:SF195">
    <property type="entry name" value="MUDR FAMILY TRANSPOSASE"/>
    <property type="match status" value="1"/>
</dbReference>
<organism evidence="6 7">
    <name type="scientific">Dipteronia dyeriana</name>
    <dbReference type="NCBI Taxonomy" id="168575"/>
    <lineage>
        <taxon>Eukaryota</taxon>
        <taxon>Viridiplantae</taxon>
        <taxon>Streptophyta</taxon>
        <taxon>Embryophyta</taxon>
        <taxon>Tracheophyta</taxon>
        <taxon>Spermatophyta</taxon>
        <taxon>Magnoliopsida</taxon>
        <taxon>eudicotyledons</taxon>
        <taxon>Gunneridae</taxon>
        <taxon>Pentapetalae</taxon>
        <taxon>rosids</taxon>
        <taxon>malvids</taxon>
        <taxon>Sapindales</taxon>
        <taxon>Sapindaceae</taxon>
        <taxon>Hippocastanoideae</taxon>
        <taxon>Acereae</taxon>
        <taxon>Dipteronia</taxon>
    </lineage>
</organism>
<dbReference type="InterPro" id="IPR007527">
    <property type="entry name" value="Znf_SWIM"/>
</dbReference>
<name>A0AAD9WQV3_9ROSI</name>
<sequence>MEELRNLHPNAYEYVIDVGLHKWSRVHCPDRRYRVMTTNAAECINSCLKFARQLPMLTLAKFIRNMLQRWFHDCHRVAQSMRHQLTDTTHLMILKRVDKFNFMTVNLVDWNIFSVKRAGKQWTVGLARKTCICNKFQMDLLPCSHALVAARYFIQFYLRLILLKRESYRFQCFYKD</sequence>
<dbReference type="InterPro" id="IPR006564">
    <property type="entry name" value="Znf_PMZ"/>
</dbReference>
<reference evidence="6" key="1">
    <citation type="journal article" date="2023" name="Plant J.">
        <title>Genome sequences and population genomics provide insights into the demographic history, inbreeding, and mutation load of two 'living fossil' tree species of Dipteronia.</title>
        <authorList>
            <person name="Feng Y."/>
            <person name="Comes H.P."/>
            <person name="Chen J."/>
            <person name="Zhu S."/>
            <person name="Lu R."/>
            <person name="Zhang X."/>
            <person name="Li P."/>
            <person name="Qiu J."/>
            <person name="Olsen K.M."/>
            <person name="Qiu Y."/>
        </authorList>
    </citation>
    <scope>NUCLEOTIDE SEQUENCE</scope>
    <source>
        <strain evidence="6">KIB01</strain>
    </source>
</reference>
<dbReference type="PROSITE" id="PS50966">
    <property type="entry name" value="ZF_SWIM"/>
    <property type="match status" value="1"/>
</dbReference>